<keyword evidence="3" id="KW-0813">Transport</keyword>
<sequence length="379" mass="40811">MPNIVGITLLILIVALVLKILKQPHVIAYLIAGITLGPWGIGLVNDADLMNRLGAMGVVLLLFFVGMETDARQLARNWRLALIGTGLQIVSSFVLVFVLGHFLTWPFERILLIAFVISLSSTAVVIQLLQDKGLMGSRIGQGALSILLAQDLALIPMLIVLGVLGAGEVSDYTIIKQSLGTLLAIALFTFLVKARQVHLPLGQWLKGDKELQVFAALGVCSGFALISGWFELSTALGAFLAGMLIGAAKETQWVHHTLESLKVVFVALFFVSVGLLLNLEFLTHNLLVVLALVVLALMAKTLINTLILKGAAYSWRESVLTGALLSQIGEFSFVLAAVGFQAEMISDFGYQLALSVISLTLLVSPLWIGITEKIVKESD</sequence>
<dbReference type="GO" id="GO:0015297">
    <property type="term" value="F:antiporter activity"/>
    <property type="evidence" value="ECO:0007669"/>
    <property type="project" value="UniProtKB-KW"/>
</dbReference>
<evidence type="ECO:0000256" key="6">
    <source>
        <dbReference type="ARBA" id="ARBA00022989"/>
    </source>
</evidence>
<dbReference type="PANTHER" id="PTHR42751">
    <property type="entry name" value="SODIUM/HYDROGEN EXCHANGER FAMILY/TRKA DOMAIN PROTEIN"/>
    <property type="match status" value="1"/>
</dbReference>
<dbReference type="AlphaFoldDB" id="A0A839ITQ9"/>
<dbReference type="PANTHER" id="PTHR42751:SF6">
    <property type="entry name" value="CONSERVED INTEGRAL MEMBRANE TRANSPORT PROTEIN-RELATED"/>
    <property type="match status" value="1"/>
</dbReference>
<gene>
    <name evidence="11" type="ORF">H4O21_14785</name>
</gene>
<protein>
    <submittedName>
        <fullName evidence="11">Cation:proton antiporter</fullName>
    </submittedName>
</protein>
<keyword evidence="12" id="KW-1185">Reference proteome</keyword>
<feature type="transmembrane region" description="Helical" evidence="9">
    <location>
        <begin position="319"/>
        <end position="340"/>
    </location>
</feature>
<keyword evidence="8 9" id="KW-0472">Membrane</keyword>
<proteinExistence type="inferred from homology"/>
<feature type="transmembrane region" description="Helical" evidence="9">
    <location>
        <begin position="50"/>
        <end position="68"/>
    </location>
</feature>
<feature type="transmembrane region" description="Helical" evidence="9">
    <location>
        <begin position="352"/>
        <end position="370"/>
    </location>
</feature>
<dbReference type="InterPro" id="IPR006153">
    <property type="entry name" value="Cation/H_exchanger_TM"/>
</dbReference>
<evidence type="ECO:0000256" key="5">
    <source>
        <dbReference type="ARBA" id="ARBA00022692"/>
    </source>
</evidence>
<feature type="transmembrane region" description="Helical" evidence="9">
    <location>
        <begin position="110"/>
        <end position="130"/>
    </location>
</feature>
<evidence type="ECO:0000256" key="7">
    <source>
        <dbReference type="ARBA" id="ARBA00023065"/>
    </source>
</evidence>
<keyword evidence="7" id="KW-0406">Ion transport</keyword>
<feature type="transmembrane region" description="Helical" evidence="9">
    <location>
        <begin position="142"/>
        <end position="166"/>
    </location>
</feature>
<dbReference type="RefSeq" id="WP_182809647.1">
    <property type="nucleotide sequence ID" value="NZ_JACJFM010000020.1"/>
</dbReference>
<evidence type="ECO:0000256" key="1">
    <source>
        <dbReference type="ARBA" id="ARBA00004141"/>
    </source>
</evidence>
<comment type="similarity">
    <text evidence="2">Belongs to the monovalent cation:proton antiporter 2 (CPA2) transporter (TC 2.A.37) family.</text>
</comment>
<evidence type="ECO:0000256" key="3">
    <source>
        <dbReference type="ARBA" id="ARBA00022448"/>
    </source>
</evidence>
<keyword evidence="5 9" id="KW-0812">Transmembrane</keyword>
<dbReference type="Proteomes" id="UP000565262">
    <property type="component" value="Unassembled WGS sequence"/>
</dbReference>
<feature type="transmembrane region" description="Helical" evidence="9">
    <location>
        <begin position="286"/>
        <end position="307"/>
    </location>
</feature>
<keyword evidence="6 9" id="KW-1133">Transmembrane helix</keyword>
<dbReference type="GO" id="GO:1902600">
    <property type="term" value="P:proton transmembrane transport"/>
    <property type="evidence" value="ECO:0007669"/>
    <property type="project" value="InterPro"/>
</dbReference>
<evidence type="ECO:0000313" key="12">
    <source>
        <dbReference type="Proteomes" id="UP000565262"/>
    </source>
</evidence>
<reference evidence="11 12" key="1">
    <citation type="submission" date="2020-08" db="EMBL/GenBank/DDBJ databases">
        <title>Oceanospirillum sp. nov. isolated from marine sediment.</title>
        <authorList>
            <person name="Ji X."/>
        </authorList>
    </citation>
    <scope>NUCLEOTIDE SEQUENCE [LARGE SCALE GENOMIC DNA]</scope>
    <source>
        <strain evidence="11 12">D5</strain>
    </source>
</reference>
<feature type="transmembrane region" description="Helical" evidence="9">
    <location>
        <begin position="213"/>
        <end position="241"/>
    </location>
</feature>
<comment type="subcellular location">
    <subcellularLocation>
        <location evidence="1">Membrane</location>
        <topology evidence="1">Multi-pass membrane protein</topology>
    </subcellularLocation>
</comment>
<feature type="transmembrane region" description="Helical" evidence="9">
    <location>
        <begin position="261"/>
        <end position="279"/>
    </location>
</feature>
<feature type="transmembrane region" description="Helical" evidence="9">
    <location>
        <begin position="172"/>
        <end position="192"/>
    </location>
</feature>
<name>A0A839ITQ9_9GAMM</name>
<keyword evidence="4" id="KW-0050">Antiport</keyword>
<evidence type="ECO:0000256" key="4">
    <source>
        <dbReference type="ARBA" id="ARBA00022449"/>
    </source>
</evidence>
<feature type="transmembrane region" description="Helical" evidence="9">
    <location>
        <begin position="6"/>
        <end position="21"/>
    </location>
</feature>
<feature type="transmembrane region" description="Helical" evidence="9">
    <location>
        <begin position="26"/>
        <end position="44"/>
    </location>
</feature>
<evidence type="ECO:0000256" key="8">
    <source>
        <dbReference type="ARBA" id="ARBA00023136"/>
    </source>
</evidence>
<evidence type="ECO:0000313" key="11">
    <source>
        <dbReference type="EMBL" id="MBB1487869.1"/>
    </source>
</evidence>
<comment type="caution">
    <text evidence="11">The sequence shown here is derived from an EMBL/GenBank/DDBJ whole genome shotgun (WGS) entry which is preliminary data.</text>
</comment>
<feature type="transmembrane region" description="Helical" evidence="9">
    <location>
        <begin position="80"/>
        <end position="104"/>
    </location>
</feature>
<feature type="domain" description="Cation/H+ exchanger transmembrane" evidence="10">
    <location>
        <begin position="9"/>
        <end position="370"/>
    </location>
</feature>
<evidence type="ECO:0000259" key="10">
    <source>
        <dbReference type="Pfam" id="PF00999"/>
    </source>
</evidence>
<evidence type="ECO:0000256" key="2">
    <source>
        <dbReference type="ARBA" id="ARBA00005551"/>
    </source>
</evidence>
<organism evidence="11 12">
    <name type="scientific">Oceanospirillum sediminis</name>
    <dbReference type="NCBI Taxonomy" id="2760088"/>
    <lineage>
        <taxon>Bacteria</taxon>
        <taxon>Pseudomonadati</taxon>
        <taxon>Pseudomonadota</taxon>
        <taxon>Gammaproteobacteria</taxon>
        <taxon>Oceanospirillales</taxon>
        <taxon>Oceanospirillaceae</taxon>
        <taxon>Oceanospirillum</taxon>
    </lineage>
</organism>
<dbReference type="GO" id="GO:0016020">
    <property type="term" value="C:membrane"/>
    <property type="evidence" value="ECO:0007669"/>
    <property type="project" value="UniProtKB-SubCell"/>
</dbReference>
<dbReference type="Pfam" id="PF00999">
    <property type="entry name" value="Na_H_Exchanger"/>
    <property type="match status" value="1"/>
</dbReference>
<dbReference type="InterPro" id="IPR038770">
    <property type="entry name" value="Na+/solute_symporter_sf"/>
</dbReference>
<dbReference type="EMBL" id="JACJFM010000020">
    <property type="protein sequence ID" value="MBB1487869.1"/>
    <property type="molecule type" value="Genomic_DNA"/>
</dbReference>
<evidence type="ECO:0000256" key="9">
    <source>
        <dbReference type="SAM" id="Phobius"/>
    </source>
</evidence>
<accession>A0A839ITQ9</accession>
<dbReference type="Gene3D" id="1.20.1530.20">
    <property type="match status" value="1"/>
</dbReference>